<evidence type="ECO:0000313" key="1">
    <source>
        <dbReference type="EMBL" id="SMC96799.1"/>
    </source>
</evidence>
<dbReference type="OrthoDB" id="1094864at2"/>
<sequence length="242" mass="27039">MNKILTLCVLLMVLASCKKDPQSVFSGKDGITFYYKSGLEQDSVSYSFKLNQVPKTRDTVWVKMRLVGKLSKQVRQIKIIAGPGTTATEGKHFILPDFSLPADSFQVKYPLVLLSTSDLDSKAVRLVMQIAESADLIVGTRGQADVSTANTVQFKVNFSNRLIKPDYWNYIAYYIGEYSAVRYQFMIDTFGMSDFRPDTKGGIIGYAQWVNIKGKLRNALDAYVSKNGPLIDENGGKVEFPL</sequence>
<accession>A0A1W2DH10</accession>
<dbReference type="InterPro" id="IPR032299">
    <property type="entry name" value="DUF4843"/>
</dbReference>
<evidence type="ECO:0000313" key="2">
    <source>
        <dbReference type="Proteomes" id="UP000192756"/>
    </source>
</evidence>
<dbReference type="Proteomes" id="UP000192756">
    <property type="component" value="Unassembled WGS sequence"/>
</dbReference>
<dbReference type="EMBL" id="FWXT01000003">
    <property type="protein sequence ID" value="SMC96799.1"/>
    <property type="molecule type" value="Genomic_DNA"/>
</dbReference>
<dbReference type="STRING" id="151894.SAMN04488524_3810"/>
<dbReference type="AlphaFoldDB" id="A0A1W2DH10"/>
<dbReference type="PROSITE" id="PS51257">
    <property type="entry name" value="PROKAR_LIPOPROTEIN"/>
    <property type="match status" value="1"/>
</dbReference>
<dbReference type="Pfam" id="PF16132">
    <property type="entry name" value="DUF4843"/>
    <property type="match status" value="1"/>
</dbReference>
<dbReference type="RefSeq" id="WP_084240586.1">
    <property type="nucleotide sequence ID" value="NZ_FWXT01000003.1"/>
</dbReference>
<reference evidence="2" key="1">
    <citation type="submission" date="2017-04" db="EMBL/GenBank/DDBJ databases">
        <authorList>
            <person name="Varghese N."/>
            <person name="Submissions S."/>
        </authorList>
    </citation>
    <scope>NUCLEOTIDE SEQUENCE [LARGE SCALE GENOMIC DNA]</scope>
    <source>
        <strain evidence="2">DSM 12126</strain>
    </source>
</reference>
<name>A0A1W2DH10_9SPHI</name>
<proteinExistence type="predicted"/>
<keyword evidence="2" id="KW-1185">Reference proteome</keyword>
<gene>
    <name evidence="1" type="ORF">SAMN04488524_3810</name>
</gene>
<organism evidence="1 2">
    <name type="scientific">Pedobacter africanus</name>
    <dbReference type="NCBI Taxonomy" id="151894"/>
    <lineage>
        <taxon>Bacteria</taxon>
        <taxon>Pseudomonadati</taxon>
        <taxon>Bacteroidota</taxon>
        <taxon>Sphingobacteriia</taxon>
        <taxon>Sphingobacteriales</taxon>
        <taxon>Sphingobacteriaceae</taxon>
        <taxon>Pedobacter</taxon>
    </lineage>
</organism>
<evidence type="ECO:0008006" key="3">
    <source>
        <dbReference type="Google" id="ProtNLM"/>
    </source>
</evidence>
<protein>
    <recommendedName>
        <fullName evidence="3">DUF4843 domain-containing protein</fullName>
    </recommendedName>
</protein>